<organism evidence="1 2">
    <name type="scientific">Desulforhabdus amnigena</name>
    <dbReference type="NCBI Taxonomy" id="40218"/>
    <lineage>
        <taxon>Bacteria</taxon>
        <taxon>Pseudomonadati</taxon>
        <taxon>Thermodesulfobacteriota</taxon>
        <taxon>Syntrophobacteria</taxon>
        <taxon>Syntrophobacterales</taxon>
        <taxon>Syntrophobacteraceae</taxon>
        <taxon>Desulforhabdus</taxon>
    </lineage>
</organism>
<dbReference type="Proteomes" id="UP001144372">
    <property type="component" value="Unassembled WGS sequence"/>
</dbReference>
<evidence type="ECO:0000313" key="2">
    <source>
        <dbReference type="Proteomes" id="UP001144372"/>
    </source>
</evidence>
<name>A0A9W6FRE0_9BACT</name>
<proteinExistence type="predicted"/>
<protein>
    <recommendedName>
        <fullName evidence="3">Shikimate kinase</fullName>
    </recommendedName>
</protein>
<evidence type="ECO:0008006" key="3">
    <source>
        <dbReference type="Google" id="ProtNLM"/>
    </source>
</evidence>
<keyword evidence="2" id="KW-1185">Reference proteome</keyword>
<dbReference type="InterPro" id="IPR027417">
    <property type="entry name" value="P-loop_NTPase"/>
</dbReference>
<dbReference type="EMBL" id="BSDR01000001">
    <property type="protein sequence ID" value="GLI32883.1"/>
    <property type="molecule type" value="Genomic_DNA"/>
</dbReference>
<accession>A0A9W6FRE0</accession>
<comment type="caution">
    <text evidence="1">The sequence shown here is derived from an EMBL/GenBank/DDBJ whole genome shotgun (WGS) entry which is preliminary data.</text>
</comment>
<dbReference type="Gene3D" id="3.40.50.300">
    <property type="entry name" value="P-loop containing nucleotide triphosphate hydrolases"/>
    <property type="match status" value="1"/>
</dbReference>
<dbReference type="RefSeq" id="WP_281791907.1">
    <property type="nucleotide sequence ID" value="NZ_BSDR01000001.1"/>
</dbReference>
<sequence length="224" mass="25953">MKEFSTEGANVACCIRLSLMGMSGSGKSYWSRKLEESGFQRFCCDDLIALKLGAELRRPDGTLMGMGEWMGFPYDPHYRERESKYLACEIKVLEEILEYLESAEHEDKNIVVDTTGSVIYTGETILERLRTQTTIVHLSTPPEVQEQMFRAYVARPTPLLWRDLFDRKPSETDAQALTRCYANLLTRREKLYAAYAAVEIGYFRRRQKGFTVEEMLSEIRSKRR</sequence>
<gene>
    <name evidence="1" type="ORF">DAMNIGENAA_03160</name>
</gene>
<reference evidence="1" key="1">
    <citation type="submission" date="2022-12" db="EMBL/GenBank/DDBJ databases">
        <title>Reference genome sequencing for broad-spectrum identification of bacterial and archaeal isolates by mass spectrometry.</title>
        <authorList>
            <person name="Sekiguchi Y."/>
            <person name="Tourlousse D.M."/>
        </authorList>
    </citation>
    <scope>NUCLEOTIDE SEQUENCE</scope>
    <source>
        <strain evidence="1">ASRB1</strain>
    </source>
</reference>
<dbReference type="SUPFAM" id="SSF52540">
    <property type="entry name" value="P-loop containing nucleoside triphosphate hydrolases"/>
    <property type="match status" value="1"/>
</dbReference>
<dbReference type="AlphaFoldDB" id="A0A9W6FRE0"/>
<evidence type="ECO:0000313" key="1">
    <source>
        <dbReference type="EMBL" id="GLI32883.1"/>
    </source>
</evidence>